<evidence type="ECO:0008006" key="3">
    <source>
        <dbReference type="Google" id="ProtNLM"/>
    </source>
</evidence>
<evidence type="ECO:0000313" key="1">
    <source>
        <dbReference type="EMBL" id="MDQ1124715.1"/>
    </source>
</evidence>
<keyword evidence="2" id="KW-1185">Reference proteome</keyword>
<dbReference type="Proteomes" id="UP001226691">
    <property type="component" value="Unassembled WGS sequence"/>
</dbReference>
<reference evidence="1 2" key="1">
    <citation type="submission" date="2023-07" db="EMBL/GenBank/DDBJ databases">
        <title>Functional and genomic diversity of the sorghum phyllosphere microbiome.</title>
        <authorList>
            <person name="Shade A."/>
        </authorList>
    </citation>
    <scope>NUCLEOTIDE SEQUENCE [LARGE SCALE GENOMIC DNA]</scope>
    <source>
        <strain evidence="1 2">SORGH_AS_1207</strain>
    </source>
</reference>
<protein>
    <recommendedName>
        <fullName evidence="3">FHA domain-containing protein</fullName>
    </recommendedName>
</protein>
<proteinExistence type="predicted"/>
<organism evidence="1 2">
    <name type="scientific">Microbacterium trichothecenolyticum</name>
    <name type="common">Aureobacterium trichothecenolyticum</name>
    <dbReference type="NCBI Taxonomy" id="69370"/>
    <lineage>
        <taxon>Bacteria</taxon>
        <taxon>Bacillati</taxon>
        <taxon>Actinomycetota</taxon>
        <taxon>Actinomycetes</taxon>
        <taxon>Micrococcales</taxon>
        <taxon>Microbacteriaceae</taxon>
        <taxon>Microbacterium</taxon>
    </lineage>
</organism>
<sequence length="245" mass="26609">MTGPVPVVGDLGTEAGVHVEYCGEWFVVHPGETFTVGRDADLAIDDNPFLHRRLLEISSFEGLWLLANVGSRLSVTVTDGAGRLQSWLAPGARLPLVFGRTTAVFTAGPTTYEISVYVAEPVFSETHPASIEGTTTIGDDVTFTLSQRQLMVALAEPLLKRDGTGLGEIPTSVKAAARLGWTTTRFNRKLDNVCDKLDRLGVQGLRGGLRSYATNRRIRLVEYAISARLVSRADLSLLDLRAPEE</sequence>
<dbReference type="RefSeq" id="WP_307486389.1">
    <property type="nucleotide sequence ID" value="NZ_JAUTBF010000001.1"/>
</dbReference>
<dbReference type="EMBL" id="JAUTBF010000001">
    <property type="protein sequence ID" value="MDQ1124715.1"/>
    <property type="molecule type" value="Genomic_DNA"/>
</dbReference>
<gene>
    <name evidence="1" type="ORF">QE412_003288</name>
</gene>
<name>A0ABU0TYH3_MICTR</name>
<evidence type="ECO:0000313" key="2">
    <source>
        <dbReference type="Proteomes" id="UP001226691"/>
    </source>
</evidence>
<accession>A0ABU0TYH3</accession>
<comment type="caution">
    <text evidence="1">The sequence shown here is derived from an EMBL/GenBank/DDBJ whole genome shotgun (WGS) entry which is preliminary data.</text>
</comment>